<keyword evidence="1" id="KW-1133">Transmembrane helix</keyword>
<sequence>MAQHAQTQDQGAIAHETLAYATKAHVTGTHELGTMDITRQQQTFVTFMRFVTRMCILVAVVLIFMALVNG</sequence>
<keyword evidence="1" id="KW-0472">Membrane</keyword>
<feature type="domain" description="Cytochrome c oxidase subunit IV bacterial aa3 type" evidence="2">
    <location>
        <begin position="34"/>
        <end position="69"/>
    </location>
</feature>
<reference evidence="3 4" key="1">
    <citation type="submission" date="2013-02" db="EMBL/GenBank/DDBJ databases">
        <authorList>
            <person name="Fiebig A."/>
            <person name="Goeker M."/>
            <person name="Klenk H.-P.P."/>
        </authorList>
    </citation>
    <scope>NUCLEOTIDE SEQUENCE [LARGE SCALE GENOMIC DNA]</scope>
    <source>
        <strain evidence="3 4">DSM 19309</strain>
    </source>
</reference>
<feature type="transmembrane region" description="Helical" evidence="1">
    <location>
        <begin position="50"/>
        <end position="68"/>
    </location>
</feature>
<dbReference type="InterPro" id="IPR036596">
    <property type="entry name" value="Cyt-C_aa3_sf"/>
</dbReference>
<dbReference type="HOGENOM" id="CLU_203285_0_0_5"/>
<dbReference type="EMBL" id="AOSK01000040">
    <property type="protein sequence ID" value="EYD76884.1"/>
    <property type="molecule type" value="Genomic_DNA"/>
</dbReference>
<protein>
    <recommendedName>
        <fullName evidence="2">Cytochrome c oxidase subunit IV bacterial aa3 type domain-containing protein</fullName>
    </recommendedName>
</protein>
<evidence type="ECO:0000313" key="3">
    <source>
        <dbReference type="EMBL" id="EYD76884.1"/>
    </source>
</evidence>
<dbReference type="AlphaFoldDB" id="A0A017HSZ8"/>
<organism evidence="3 4">
    <name type="scientific">Rubellimicrobium mesophilum DSM 19309</name>
    <dbReference type="NCBI Taxonomy" id="442562"/>
    <lineage>
        <taxon>Bacteria</taxon>
        <taxon>Pseudomonadati</taxon>
        <taxon>Pseudomonadota</taxon>
        <taxon>Alphaproteobacteria</taxon>
        <taxon>Rhodobacterales</taxon>
        <taxon>Roseobacteraceae</taxon>
        <taxon>Rubellimicrobium</taxon>
    </lineage>
</organism>
<evidence type="ECO:0000256" key="1">
    <source>
        <dbReference type="SAM" id="Phobius"/>
    </source>
</evidence>
<comment type="caution">
    <text evidence="3">The sequence shown here is derived from an EMBL/GenBank/DDBJ whole genome shotgun (WGS) entry which is preliminary data.</text>
</comment>
<evidence type="ECO:0000313" key="4">
    <source>
        <dbReference type="Proteomes" id="UP000019666"/>
    </source>
</evidence>
<gene>
    <name evidence="3" type="ORF">Rumeso_01534</name>
</gene>
<dbReference type="RefSeq" id="WP_037282855.1">
    <property type="nucleotide sequence ID" value="NZ_KK088611.1"/>
</dbReference>
<dbReference type="Proteomes" id="UP000019666">
    <property type="component" value="Unassembled WGS sequence"/>
</dbReference>
<proteinExistence type="predicted"/>
<dbReference type="STRING" id="442562.Rumeso_01534"/>
<keyword evidence="1" id="KW-0812">Transmembrane</keyword>
<dbReference type="OrthoDB" id="7875886at2"/>
<evidence type="ECO:0000259" key="2">
    <source>
        <dbReference type="Pfam" id="PF07835"/>
    </source>
</evidence>
<dbReference type="Pfam" id="PF07835">
    <property type="entry name" value="COX4_pro_2"/>
    <property type="match status" value="1"/>
</dbReference>
<name>A0A017HSZ8_9RHOB</name>
<dbReference type="SUPFAM" id="SSF81469">
    <property type="entry name" value="Bacterial aa3 type cytochrome c oxidase subunit IV"/>
    <property type="match status" value="1"/>
</dbReference>
<dbReference type="Gene3D" id="1.20.5.160">
    <property type="entry name" value="Bacterial aa3 type cytochrome c oxidase subunit IV"/>
    <property type="match status" value="1"/>
</dbReference>
<accession>A0A017HSZ8</accession>
<keyword evidence="4" id="KW-1185">Reference proteome</keyword>
<dbReference type="InterPro" id="IPR012422">
    <property type="entry name" value="Cyt_c_oxidase_su4_bac-aa3"/>
</dbReference>